<proteinExistence type="predicted"/>
<evidence type="ECO:0000313" key="2">
    <source>
        <dbReference type="EMBL" id="OJA12198.1"/>
    </source>
</evidence>
<sequence length="109" mass="12459">MSVSPPLPPLEFVRSECIHQQRDYVASKEDGRRPYALLFCLSWFQNKEKKPDPTPHIYHVDLMNAEQEDDPLDIPVPTRVRFVQQEDNALTAMTSQSQPEAGPSHLAET</sequence>
<dbReference type="AlphaFoldDB" id="A0A1J8PSM0"/>
<name>A0A1J8PSM0_9AGAM</name>
<comment type="caution">
    <text evidence="2">The sequence shown here is derived from an EMBL/GenBank/DDBJ whole genome shotgun (WGS) entry which is preliminary data.</text>
</comment>
<evidence type="ECO:0000313" key="3">
    <source>
        <dbReference type="Proteomes" id="UP000183567"/>
    </source>
</evidence>
<dbReference type="Proteomes" id="UP000183567">
    <property type="component" value="Unassembled WGS sequence"/>
</dbReference>
<accession>A0A1J8PSM0</accession>
<dbReference type="EMBL" id="LVVM01004788">
    <property type="protein sequence ID" value="OJA12198.1"/>
    <property type="molecule type" value="Genomic_DNA"/>
</dbReference>
<protein>
    <submittedName>
        <fullName evidence="2">Uncharacterized protein</fullName>
    </submittedName>
</protein>
<dbReference type="OrthoDB" id="2671843at2759"/>
<keyword evidence="3" id="KW-1185">Reference proteome</keyword>
<organism evidence="2 3">
    <name type="scientific">Rhizopogon vesiculosus</name>
    <dbReference type="NCBI Taxonomy" id="180088"/>
    <lineage>
        <taxon>Eukaryota</taxon>
        <taxon>Fungi</taxon>
        <taxon>Dikarya</taxon>
        <taxon>Basidiomycota</taxon>
        <taxon>Agaricomycotina</taxon>
        <taxon>Agaricomycetes</taxon>
        <taxon>Agaricomycetidae</taxon>
        <taxon>Boletales</taxon>
        <taxon>Suillineae</taxon>
        <taxon>Rhizopogonaceae</taxon>
        <taxon>Rhizopogon</taxon>
    </lineage>
</organism>
<feature type="region of interest" description="Disordered" evidence="1">
    <location>
        <begin position="87"/>
        <end position="109"/>
    </location>
</feature>
<gene>
    <name evidence="2" type="ORF">AZE42_03932</name>
</gene>
<feature type="compositionally biased region" description="Polar residues" evidence="1">
    <location>
        <begin position="87"/>
        <end position="99"/>
    </location>
</feature>
<evidence type="ECO:0000256" key="1">
    <source>
        <dbReference type="SAM" id="MobiDB-lite"/>
    </source>
</evidence>
<reference evidence="2 3" key="1">
    <citation type="submission" date="2016-03" db="EMBL/GenBank/DDBJ databases">
        <title>Comparative genomics of the ectomycorrhizal sister species Rhizopogon vinicolor and Rhizopogon vesiculosus (Basidiomycota: Boletales) reveals a divergence of the mating type B locus.</title>
        <authorList>
            <person name="Mujic A.B."/>
            <person name="Kuo A."/>
            <person name="Tritt A."/>
            <person name="Lipzen A."/>
            <person name="Chen C."/>
            <person name="Johnson J."/>
            <person name="Sharma A."/>
            <person name="Barry K."/>
            <person name="Grigoriev I.V."/>
            <person name="Spatafora J.W."/>
        </authorList>
    </citation>
    <scope>NUCLEOTIDE SEQUENCE [LARGE SCALE GENOMIC DNA]</scope>
    <source>
        <strain evidence="2 3">AM-OR11-056</strain>
    </source>
</reference>